<dbReference type="Pfam" id="PF00270">
    <property type="entry name" value="DEAD"/>
    <property type="match status" value="1"/>
</dbReference>
<dbReference type="SMART" id="SM00490">
    <property type="entry name" value="HELICc"/>
    <property type="match status" value="1"/>
</dbReference>
<feature type="non-terminal residue" evidence="11">
    <location>
        <position position="1"/>
    </location>
</feature>
<evidence type="ECO:0000259" key="9">
    <source>
        <dbReference type="PROSITE" id="PS51192"/>
    </source>
</evidence>
<keyword evidence="5 7" id="KW-0694">RNA-binding</keyword>
<dbReference type="AlphaFoldDB" id="A0A699ZCV7"/>
<keyword evidence="1 6" id="KW-0547">Nucleotide-binding</keyword>
<evidence type="ECO:0000256" key="8">
    <source>
        <dbReference type="SAM" id="MobiDB-lite"/>
    </source>
</evidence>
<dbReference type="Pfam" id="PF00271">
    <property type="entry name" value="Helicase_C"/>
    <property type="match status" value="1"/>
</dbReference>
<dbReference type="InterPro" id="IPR027417">
    <property type="entry name" value="P-loop_NTPase"/>
</dbReference>
<organism evidence="11 12">
    <name type="scientific">Haematococcus lacustris</name>
    <name type="common">Green alga</name>
    <name type="synonym">Haematococcus pluvialis</name>
    <dbReference type="NCBI Taxonomy" id="44745"/>
    <lineage>
        <taxon>Eukaryota</taxon>
        <taxon>Viridiplantae</taxon>
        <taxon>Chlorophyta</taxon>
        <taxon>core chlorophytes</taxon>
        <taxon>Chlorophyceae</taxon>
        <taxon>CS clade</taxon>
        <taxon>Chlamydomonadales</taxon>
        <taxon>Haematococcaceae</taxon>
        <taxon>Haematococcus</taxon>
    </lineage>
</organism>
<dbReference type="Gene3D" id="3.40.50.300">
    <property type="entry name" value="P-loop containing nucleotide triphosphate hydrolases"/>
    <property type="match status" value="2"/>
</dbReference>
<comment type="domain">
    <text evidence="7">The Q motif is unique to and characteristic of the DEAD box family of RNA helicases and controls ATP binding and hydrolysis.</text>
</comment>
<keyword evidence="2 6" id="KW-0378">Hydrolase</keyword>
<dbReference type="GO" id="GO:0016787">
    <property type="term" value="F:hydrolase activity"/>
    <property type="evidence" value="ECO:0007669"/>
    <property type="project" value="UniProtKB-KW"/>
</dbReference>
<dbReference type="InterPro" id="IPR011545">
    <property type="entry name" value="DEAD/DEAH_box_helicase_dom"/>
</dbReference>
<dbReference type="CDD" id="cd18787">
    <property type="entry name" value="SF2_C_DEAD"/>
    <property type="match status" value="1"/>
</dbReference>
<evidence type="ECO:0000256" key="7">
    <source>
        <dbReference type="RuleBase" id="RU365068"/>
    </source>
</evidence>
<comment type="caution">
    <text evidence="11">The sequence shown here is derived from an EMBL/GenBank/DDBJ whole genome shotgun (WGS) entry which is preliminary data.</text>
</comment>
<name>A0A699ZCV7_HAELA</name>
<evidence type="ECO:0000259" key="10">
    <source>
        <dbReference type="PROSITE" id="PS51194"/>
    </source>
</evidence>
<dbReference type="Proteomes" id="UP000485058">
    <property type="component" value="Unassembled WGS sequence"/>
</dbReference>
<comment type="function">
    <text evidence="7">RNA helicase.</text>
</comment>
<dbReference type="SUPFAM" id="SSF52540">
    <property type="entry name" value="P-loop containing nucleoside triphosphate hydrolases"/>
    <property type="match status" value="1"/>
</dbReference>
<feature type="non-terminal residue" evidence="11">
    <location>
        <position position="438"/>
    </location>
</feature>
<keyword evidence="4 6" id="KW-0067">ATP-binding</keyword>
<evidence type="ECO:0000256" key="5">
    <source>
        <dbReference type="ARBA" id="ARBA00022884"/>
    </source>
</evidence>
<dbReference type="InterPro" id="IPR014001">
    <property type="entry name" value="Helicase_ATP-bd"/>
</dbReference>
<comment type="catalytic activity">
    <reaction evidence="7">
        <text>ATP + H2O = ADP + phosphate + H(+)</text>
        <dbReference type="Rhea" id="RHEA:13065"/>
        <dbReference type="ChEBI" id="CHEBI:15377"/>
        <dbReference type="ChEBI" id="CHEBI:15378"/>
        <dbReference type="ChEBI" id="CHEBI:30616"/>
        <dbReference type="ChEBI" id="CHEBI:43474"/>
        <dbReference type="ChEBI" id="CHEBI:456216"/>
        <dbReference type="EC" id="3.6.4.13"/>
    </reaction>
</comment>
<reference evidence="11 12" key="1">
    <citation type="submission" date="2020-02" db="EMBL/GenBank/DDBJ databases">
        <title>Draft genome sequence of Haematococcus lacustris strain NIES-144.</title>
        <authorList>
            <person name="Morimoto D."/>
            <person name="Nakagawa S."/>
            <person name="Yoshida T."/>
            <person name="Sawayama S."/>
        </authorList>
    </citation>
    <scope>NUCLEOTIDE SEQUENCE [LARGE SCALE GENOMIC DNA]</scope>
    <source>
        <strain evidence="11 12">NIES-144</strain>
    </source>
</reference>
<dbReference type="GO" id="GO:0005524">
    <property type="term" value="F:ATP binding"/>
    <property type="evidence" value="ECO:0007669"/>
    <property type="project" value="UniProtKB-UniRule"/>
</dbReference>
<dbReference type="InterPro" id="IPR000629">
    <property type="entry name" value="RNA-helicase_DEAD-box_CS"/>
</dbReference>
<evidence type="ECO:0000256" key="2">
    <source>
        <dbReference type="ARBA" id="ARBA00022801"/>
    </source>
</evidence>
<evidence type="ECO:0000256" key="6">
    <source>
        <dbReference type="RuleBase" id="RU000492"/>
    </source>
</evidence>
<sequence>MTPVQDAVIPLFCGHKDVAVDACTGSGKTLAFIIPIVGAVIVSPTRELARQIYSVASPFVASLPGVVAQLLVGGADPGEDVAEFKASGAQLLVGTPGRLDDIMKRCTAMDFKRLEVLVLDEADRLLDMGFRQQLDAIMARLPKQRRTGLFSATQTEAVQALARAGLRNPIRVNVAVSMAAAAAVKPRAKSSGAGPVQPSTPSQAAEAGGQKTPSGLHIQYCFVEVDQKLDQLVRFLQLHATSHKIIVYCLTCACVDFYHLALKRLGPKLLPGLQVKALHGRMKQSVREATLASFSPLSAGVLLATDLAARGLDIPEVHWVLQVTSLGWGGQADKGKEVDPPQDPAAFVHRVGRTARAGRSGHALVLLAPHEAAYVDFIRLRKVPLSEVQPLEGAAPLLQLLRQEAETDREVMEAGSRAFVSYVRGYKEHHCKFIFRVQ</sequence>
<proteinExistence type="inferred from homology"/>
<keyword evidence="3 6" id="KW-0347">Helicase</keyword>
<accession>A0A699ZCV7</accession>
<dbReference type="PROSITE" id="PS51192">
    <property type="entry name" value="HELICASE_ATP_BIND_1"/>
    <property type="match status" value="1"/>
</dbReference>
<evidence type="ECO:0000256" key="3">
    <source>
        <dbReference type="ARBA" id="ARBA00022806"/>
    </source>
</evidence>
<feature type="region of interest" description="Disordered" evidence="8">
    <location>
        <begin position="187"/>
        <end position="211"/>
    </location>
</feature>
<dbReference type="EMBL" id="BLLF01001098">
    <property type="protein sequence ID" value="GFH17109.1"/>
    <property type="molecule type" value="Genomic_DNA"/>
</dbReference>
<dbReference type="CDD" id="cd17960">
    <property type="entry name" value="DEADc_DDX55"/>
    <property type="match status" value="1"/>
</dbReference>
<feature type="domain" description="Helicase ATP-binding" evidence="9">
    <location>
        <begin position="9"/>
        <end position="172"/>
    </location>
</feature>
<dbReference type="Pfam" id="PF13959">
    <property type="entry name" value="CTE_SPB4"/>
    <property type="match status" value="1"/>
</dbReference>
<gene>
    <name evidence="11" type="ORF">HaLaN_13669</name>
</gene>
<evidence type="ECO:0000313" key="12">
    <source>
        <dbReference type="Proteomes" id="UP000485058"/>
    </source>
</evidence>
<dbReference type="InterPro" id="IPR025313">
    <property type="entry name" value="SPB4-like_CTE"/>
</dbReference>
<dbReference type="GO" id="GO:0003723">
    <property type="term" value="F:RNA binding"/>
    <property type="evidence" value="ECO:0007669"/>
    <property type="project" value="UniProtKB-UniRule"/>
</dbReference>
<feature type="domain" description="Helicase C-terminal" evidence="10">
    <location>
        <begin position="228"/>
        <end position="399"/>
    </location>
</feature>
<comment type="similarity">
    <text evidence="6">Belongs to the DEAD box helicase family.</text>
</comment>
<dbReference type="PROSITE" id="PS51194">
    <property type="entry name" value="HELICASE_CTER"/>
    <property type="match status" value="1"/>
</dbReference>
<dbReference type="EC" id="3.6.4.13" evidence="7"/>
<evidence type="ECO:0000256" key="4">
    <source>
        <dbReference type="ARBA" id="ARBA00022840"/>
    </source>
</evidence>
<dbReference type="GO" id="GO:0003724">
    <property type="term" value="F:RNA helicase activity"/>
    <property type="evidence" value="ECO:0007669"/>
    <property type="project" value="UniProtKB-EC"/>
</dbReference>
<dbReference type="PANTHER" id="PTHR24031">
    <property type="entry name" value="RNA HELICASE"/>
    <property type="match status" value="1"/>
</dbReference>
<evidence type="ECO:0000313" key="11">
    <source>
        <dbReference type="EMBL" id="GFH17109.1"/>
    </source>
</evidence>
<keyword evidence="12" id="KW-1185">Reference proteome</keyword>
<dbReference type="PROSITE" id="PS00039">
    <property type="entry name" value="DEAD_ATP_HELICASE"/>
    <property type="match status" value="1"/>
</dbReference>
<dbReference type="InterPro" id="IPR001650">
    <property type="entry name" value="Helicase_C-like"/>
</dbReference>
<protein>
    <recommendedName>
        <fullName evidence="7">ATP-dependent RNA helicase</fullName>
        <ecNumber evidence="7">3.6.4.13</ecNumber>
    </recommendedName>
</protein>
<evidence type="ECO:0000256" key="1">
    <source>
        <dbReference type="ARBA" id="ARBA00022741"/>
    </source>
</evidence>
<dbReference type="SMART" id="SM00487">
    <property type="entry name" value="DEXDc"/>
    <property type="match status" value="1"/>
</dbReference>